<comment type="similarity">
    <text evidence="1 3">Belongs to the short-chain dehydrogenases/reductases (SDR) family.</text>
</comment>
<dbReference type="Proteomes" id="UP000003963">
    <property type="component" value="Unassembled WGS sequence"/>
</dbReference>
<dbReference type="FunFam" id="3.40.50.720:FF:000173">
    <property type="entry name" value="3-oxoacyl-[acyl-carrier protein] reductase"/>
    <property type="match status" value="1"/>
</dbReference>
<dbReference type="SUPFAM" id="SSF51735">
    <property type="entry name" value="NAD(P)-binding Rossmann-fold domains"/>
    <property type="match status" value="1"/>
</dbReference>
<evidence type="ECO:0000313" key="5">
    <source>
        <dbReference type="EMBL" id="EFL29258.1"/>
    </source>
</evidence>
<dbReference type="GO" id="GO:0016616">
    <property type="term" value="F:oxidoreductase activity, acting on the CH-OH group of donors, NAD or NADP as acceptor"/>
    <property type="evidence" value="ECO:0007669"/>
    <property type="project" value="TreeGrafter"/>
</dbReference>
<dbReference type="InterPro" id="IPR002347">
    <property type="entry name" value="SDR_fam"/>
</dbReference>
<reference evidence="5 6" key="1">
    <citation type="submission" date="2009-02" db="EMBL/GenBank/DDBJ databases">
        <title>Annotation of Streptomyces hygroscopicus strain ATCC 53653.</title>
        <authorList>
            <consortium name="The Broad Institute Genome Sequencing Platform"/>
            <consortium name="Broad Institute Microbial Sequencing Center"/>
            <person name="Fischbach M."/>
            <person name="Godfrey P."/>
            <person name="Ward D."/>
            <person name="Young S."/>
            <person name="Zeng Q."/>
            <person name="Koehrsen M."/>
            <person name="Alvarado L."/>
            <person name="Berlin A.M."/>
            <person name="Bochicchio J."/>
            <person name="Borenstein D."/>
            <person name="Chapman S.B."/>
            <person name="Chen Z."/>
            <person name="Engels R."/>
            <person name="Freedman E."/>
            <person name="Gellesch M."/>
            <person name="Goldberg J."/>
            <person name="Griggs A."/>
            <person name="Gujja S."/>
            <person name="Heilman E.R."/>
            <person name="Heiman D.I."/>
            <person name="Hepburn T.A."/>
            <person name="Howarth C."/>
            <person name="Jen D."/>
            <person name="Larson L."/>
            <person name="Lewis B."/>
            <person name="Mehta T."/>
            <person name="Park D."/>
            <person name="Pearson M."/>
            <person name="Richards J."/>
            <person name="Roberts A."/>
            <person name="Saif S."/>
            <person name="Shea T.D."/>
            <person name="Shenoy N."/>
            <person name="Sisk P."/>
            <person name="Stolte C."/>
            <person name="Sykes S.N."/>
            <person name="Thomson T."/>
            <person name="Walk T."/>
            <person name="White J."/>
            <person name="Yandava C."/>
            <person name="Straight P."/>
            <person name="Clardy J."/>
            <person name="Hung D."/>
            <person name="Kolter R."/>
            <person name="Mekalanos J."/>
            <person name="Walker S."/>
            <person name="Walsh C.T."/>
            <person name="Wieland-Brown L.C."/>
            <person name="Haas B."/>
            <person name="Nusbaum C."/>
            <person name="Birren B."/>
        </authorList>
    </citation>
    <scope>NUCLEOTIDE SEQUENCE [LARGE SCALE GENOMIC DNA]</scope>
    <source>
        <strain evidence="5 6">ATCC 53653</strain>
    </source>
</reference>
<protein>
    <submittedName>
        <fullName evidence="5">3-oxoacyl-acyl carrier protein reductase</fullName>
    </submittedName>
</protein>
<dbReference type="STRING" id="457427.SSOG_08972"/>
<dbReference type="PRINTS" id="PR00080">
    <property type="entry name" value="SDRFAMILY"/>
</dbReference>
<dbReference type="InterPro" id="IPR020904">
    <property type="entry name" value="Sc_DH/Rdtase_CS"/>
</dbReference>
<dbReference type="PRINTS" id="PR00081">
    <property type="entry name" value="GDHRDH"/>
</dbReference>
<feature type="region of interest" description="Disordered" evidence="4">
    <location>
        <begin position="1"/>
        <end position="36"/>
    </location>
</feature>
<dbReference type="PROSITE" id="PS00061">
    <property type="entry name" value="ADH_SHORT"/>
    <property type="match status" value="1"/>
</dbReference>
<organism evidence="5 6">
    <name type="scientific">Streptomyces himastatinicus ATCC 53653</name>
    <dbReference type="NCBI Taxonomy" id="457427"/>
    <lineage>
        <taxon>Bacteria</taxon>
        <taxon>Bacillati</taxon>
        <taxon>Actinomycetota</taxon>
        <taxon>Actinomycetes</taxon>
        <taxon>Kitasatosporales</taxon>
        <taxon>Streptomycetaceae</taxon>
        <taxon>Streptomyces</taxon>
        <taxon>Streptomyces violaceusniger group</taxon>
    </lineage>
</organism>
<name>D9WKY3_9ACTN</name>
<keyword evidence="2" id="KW-0560">Oxidoreductase</keyword>
<evidence type="ECO:0000256" key="1">
    <source>
        <dbReference type="ARBA" id="ARBA00006484"/>
    </source>
</evidence>
<evidence type="ECO:0000256" key="4">
    <source>
        <dbReference type="SAM" id="MobiDB-lite"/>
    </source>
</evidence>
<sequence>MPSTSRAVCRSPAPPPSEPTPRKTHAMNDTAPTPLAGRTALITGGSGGIGTAIALRLADAGTRIALAYGHHGQEAEETATRINTLHGPGRAVTLQADLSQATAATGLVERASHDLGPVDLLIAGAGIGKRLAWTDINVDTWDATMAVNVRAPFLMTQAVLPGMVERGWGRILFISSIAALNGGIMGPHYAASKAALHGLTHSLAAGVADAGVTVNSLAPALIGGTRILPGDAGEGGRLPAPIPVGRLGTPDEVAAMATSMVTNGYLTNKVITLDGGLYPH</sequence>
<gene>
    <name evidence="5" type="ORF">SSOG_08972</name>
</gene>
<proteinExistence type="inferred from homology"/>
<dbReference type="InterPro" id="IPR036291">
    <property type="entry name" value="NAD(P)-bd_dom_sf"/>
</dbReference>
<evidence type="ECO:0000256" key="2">
    <source>
        <dbReference type="ARBA" id="ARBA00023002"/>
    </source>
</evidence>
<evidence type="ECO:0000313" key="6">
    <source>
        <dbReference type="Proteomes" id="UP000003963"/>
    </source>
</evidence>
<dbReference type="PANTHER" id="PTHR42760:SF133">
    <property type="entry name" value="3-OXOACYL-[ACYL-CARRIER-PROTEIN] REDUCTASE"/>
    <property type="match status" value="1"/>
</dbReference>
<dbReference type="CDD" id="cd05233">
    <property type="entry name" value="SDR_c"/>
    <property type="match status" value="1"/>
</dbReference>
<dbReference type="Gene3D" id="3.40.50.720">
    <property type="entry name" value="NAD(P)-binding Rossmann-like Domain"/>
    <property type="match status" value="1"/>
</dbReference>
<evidence type="ECO:0000256" key="3">
    <source>
        <dbReference type="RuleBase" id="RU000363"/>
    </source>
</evidence>
<dbReference type="Pfam" id="PF00106">
    <property type="entry name" value="adh_short"/>
    <property type="match status" value="1"/>
</dbReference>
<dbReference type="PANTHER" id="PTHR42760">
    <property type="entry name" value="SHORT-CHAIN DEHYDROGENASES/REDUCTASES FAMILY MEMBER"/>
    <property type="match status" value="1"/>
</dbReference>
<dbReference type="AlphaFoldDB" id="D9WKY3"/>
<dbReference type="EMBL" id="GG657754">
    <property type="protein sequence ID" value="EFL29258.1"/>
    <property type="molecule type" value="Genomic_DNA"/>
</dbReference>
<keyword evidence="6" id="KW-1185">Reference proteome</keyword>
<dbReference type="HOGENOM" id="CLU_010194_1_3_11"/>
<accession>D9WKY3</accession>